<evidence type="ECO:0000256" key="1">
    <source>
        <dbReference type="ARBA" id="ARBA00023157"/>
    </source>
</evidence>
<dbReference type="PROSITE" id="PS00514">
    <property type="entry name" value="FIBRINOGEN_C_1"/>
    <property type="match status" value="1"/>
</dbReference>
<keyword evidence="5" id="KW-1185">Reference proteome</keyword>
<keyword evidence="1" id="KW-1015">Disulfide bond</keyword>
<dbReference type="AlphaFoldDB" id="A0A0L0CHA9"/>
<dbReference type="InterPro" id="IPR002181">
    <property type="entry name" value="Fibrinogen_a/b/g_C_dom"/>
</dbReference>
<dbReference type="EMBL" id="JRES01000405">
    <property type="protein sequence ID" value="KNC31635.1"/>
    <property type="molecule type" value="Genomic_DNA"/>
</dbReference>
<comment type="caution">
    <text evidence="4">The sequence shown here is derived from an EMBL/GenBank/DDBJ whole genome shotgun (WGS) entry which is preliminary data.</text>
</comment>
<sequence>MQLFAKIFLIVFVLQNVNCEFEICNNENKECQANEIMFSDAASTDLNTLVKHAIQYFSELNKKYDKKINSISSDISHVKKTLMVGEDSTNCLQPPEQQTDIETTTENHLYKNLWVIIQRRQDGSINFYRSWDHYKHGFGNPFREFFIGLDKIHYLTNSGPHELLIQLKDFKGNLRYALYDEFLVGDESEKYQLKKLGSYSGNASDHLRSHVGMYFSTKDRDNDASTNLHCAKSFQGGWWYNNCLTSNLNGPFRTRYVISNIGITWGKFDELQLQTVQMMVRLKS</sequence>
<gene>
    <name evidence="4" type="ORF">FF38_11093</name>
</gene>
<dbReference type="SMART" id="SM00186">
    <property type="entry name" value="FBG"/>
    <property type="match status" value="1"/>
</dbReference>
<evidence type="ECO:0000313" key="5">
    <source>
        <dbReference type="Proteomes" id="UP000037069"/>
    </source>
</evidence>
<dbReference type="Gene3D" id="3.90.215.10">
    <property type="entry name" value="Gamma Fibrinogen, chain A, domain 1"/>
    <property type="match status" value="1"/>
</dbReference>
<evidence type="ECO:0000256" key="2">
    <source>
        <dbReference type="SAM" id="SignalP"/>
    </source>
</evidence>
<dbReference type="Pfam" id="PF00147">
    <property type="entry name" value="Fibrinogen_C"/>
    <property type="match status" value="1"/>
</dbReference>
<organism evidence="4 5">
    <name type="scientific">Lucilia cuprina</name>
    <name type="common">Green bottle fly</name>
    <name type="synonym">Australian sheep blowfly</name>
    <dbReference type="NCBI Taxonomy" id="7375"/>
    <lineage>
        <taxon>Eukaryota</taxon>
        <taxon>Metazoa</taxon>
        <taxon>Ecdysozoa</taxon>
        <taxon>Arthropoda</taxon>
        <taxon>Hexapoda</taxon>
        <taxon>Insecta</taxon>
        <taxon>Pterygota</taxon>
        <taxon>Neoptera</taxon>
        <taxon>Endopterygota</taxon>
        <taxon>Diptera</taxon>
        <taxon>Brachycera</taxon>
        <taxon>Muscomorpha</taxon>
        <taxon>Oestroidea</taxon>
        <taxon>Calliphoridae</taxon>
        <taxon>Luciliinae</taxon>
        <taxon>Lucilia</taxon>
    </lineage>
</organism>
<name>A0A0L0CHA9_LUCCU</name>
<dbReference type="PANTHER" id="PTHR19143:SF327">
    <property type="entry name" value="FI21813P1-RELATED"/>
    <property type="match status" value="1"/>
</dbReference>
<dbReference type="OrthoDB" id="6145874at2759"/>
<reference evidence="4 5" key="1">
    <citation type="journal article" date="2015" name="Nat. Commun.">
        <title>Lucilia cuprina genome unlocks parasitic fly biology to underpin future interventions.</title>
        <authorList>
            <person name="Anstead C.A."/>
            <person name="Korhonen P.K."/>
            <person name="Young N.D."/>
            <person name="Hall R.S."/>
            <person name="Jex A.R."/>
            <person name="Murali S.C."/>
            <person name="Hughes D.S."/>
            <person name="Lee S.F."/>
            <person name="Perry T."/>
            <person name="Stroehlein A.J."/>
            <person name="Ansell B.R."/>
            <person name="Breugelmans B."/>
            <person name="Hofmann A."/>
            <person name="Qu J."/>
            <person name="Dugan S."/>
            <person name="Lee S.L."/>
            <person name="Chao H."/>
            <person name="Dinh H."/>
            <person name="Han Y."/>
            <person name="Doddapaneni H.V."/>
            <person name="Worley K.C."/>
            <person name="Muzny D.M."/>
            <person name="Ioannidis P."/>
            <person name="Waterhouse R.M."/>
            <person name="Zdobnov E.M."/>
            <person name="James P.J."/>
            <person name="Bagnall N.H."/>
            <person name="Kotze A.C."/>
            <person name="Gibbs R.A."/>
            <person name="Richards S."/>
            <person name="Batterham P."/>
            <person name="Gasser R.B."/>
        </authorList>
    </citation>
    <scope>NUCLEOTIDE SEQUENCE [LARGE SCALE GENOMIC DNA]</scope>
    <source>
        <strain evidence="4 5">LS</strain>
        <tissue evidence="4">Full body</tissue>
    </source>
</reference>
<dbReference type="InterPro" id="IPR020837">
    <property type="entry name" value="Fibrinogen_CS"/>
</dbReference>
<dbReference type="PANTHER" id="PTHR19143">
    <property type="entry name" value="FIBRINOGEN/TENASCIN/ANGIOPOEITIN"/>
    <property type="match status" value="1"/>
</dbReference>
<feature type="signal peptide" evidence="2">
    <location>
        <begin position="1"/>
        <end position="19"/>
    </location>
</feature>
<dbReference type="InterPro" id="IPR036056">
    <property type="entry name" value="Fibrinogen-like_C"/>
</dbReference>
<keyword evidence="2" id="KW-0732">Signal</keyword>
<dbReference type="InterPro" id="IPR014716">
    <property type="entry name" value="Fibrinogen_a/b/g_C_1"/>
</dbReference>
<evidence type="ECO:0000259" key="3">
    <source>
        <dbReference type="PROSITE" id="PS51406"/>
    </source>
</evidence>
<dbReference type="SUPFAM" id="SSF56496">
    <property type="entry name" value="Fibrinogen C-terminal domain-like"/>
    <property type="match status" value="1"/>
</dbReference>
<feature type="domain" description="Fibrinogen C-terminal" evidence="3">
    <location>
        <begin position="51"/>
        <end position="284"/>
    </location>
</feature>
<dbReference type="PROSITE" id="PS51406">
    <property type="entry name" value="FIBRINOGEN_C_2"/>
    <property type="match status" value="1"/>
</dbReference>
<dbReference type="GO" id="GO:0005615">
    <property type="term" value="C:extracellular space"/>
    <property type="evidence" value="ECO:0007669"/>
    <property type="project" value="TreeGrafter"/>
</dbReference>
<dbReference type="Proteomes" id="UP000037069">
    <property type="component" value="Unassembled WGS sequence"/>
</dbReference>
<accession>A0A0L0CHA9</accession>
<dbReference type="CDD" id="cd00087">
    <property type="entry name" value="FReD"/>
    <property type="match status" value="1"/>
</dbReference>
<proteinExistence type="predicted"/>
<dbReference type="STRING" id="7375.A0A0L0CHA9"/>
<dbReference type="InterPro" id="IPR050373">
    <property type="entry name" value="Fibrinogen_C-term_domain"/>
</dbReference>
<protein>
    <recommendedName>
        <fullName evidence="3">Fibrinogen C-terminal domain-containing protein</fullName>
    </recommendedName>
</protein>
<feature type="chain" id="PRO_5005536526" description="Fibrinogen C-terminal domain-containing protein" evidence="2">
    <location>
        <begin position="20"/>
        <end position="284"/>
    </location>
</feature>
<evidence type="ECO:0000313" key="4">
    <source>
        <dbReference type="EMBL" id="KNC31635.1"/>
    </source>
</evidence>